<dbReference type="EMBL" id="GDID01007904">
    <property type="protein sequence ID" value="JAP88702.1"/>
    <property type="molecule type" value="Transcribed_RNA"/>
</dbReference>
<accession>A0A146JVY9</accession>
<proteinExistence type="predicted"/>
<gene>
    <name evidence="1" type="ORF">TPC1_31803</name>
</gene>
<organism evidence="1">
    <name type="scientific">Trepomonas sp. PC1</name>
    <dbReference type="NCBI Taxonomy" id="1076344"/>
    <lineage>
        <taxon>Eukaryota</taxon>
        <taxon>Metamonada</taxon>
        <taxon>Diplomonadida</taxon>
        <taxon>Hexamitidae</taxon>
        <taxon>Hexamitinae</taxon>
        <taxon>Trepomonas</taxon>
    </lineage>
</organism>
<feature type="non-terminal residue" evidence="1">
    <location>
        <position position="1"/>
    </location>
</feature>
<evidence type="ECO:0000313" key="1">
    <source>
        <dbReference type="EMBL" id="JAP88702.1"/>
    </source>
</evidence>
<reference evidence="1" key="1">
    <citation type="submission" date="2015-07" db="EMBL/GenBank/DDBJ databases">
        <title>Adaptation to a free-living lifestyle via gene acquisitions in the diplomonad Trepomonas sp. PC1.</title>
        <authorList>
            <person name="Xu F."/>
            <person name="Jerlstrom-Hultqvist J."/>
            <person name="Kolisko M."/>
            <person name="Simpson A.G.B."/>
            <person name="Roger A.J."/>
            <person name="Svard S.G."/>
            <person name="Andersson J.O."/>
        </authorList>
    </citation>
    <scope>NUCLEOTIDE SEQUENCE</scope>
    <source>
        <strain evidence="1">PC1</strain>
    </source>
</reference>
<name>A0A146JVY9_9EUKA</name>
<dbReference type="AlphaFoldDB" id="A0A146JVY9"/>
<feature type="non-terminal residue" evidence="1">
    <location>
        <position position="312"/>
    </location>
</feature>
<protein>
    <submittedName>
        <fullName evidence="1">Uncharacterized protein</fullName>
    </submittedName>
</protein>
<sequence>KNFVKQNGYQFVFQIKQWDDEQSLNQQILQKQTFNSCLMNLTNFLCWAMQKTGLNQLLKMKKVPDKIEFKFDICDFELKRSNNSFLISQICNIEEIYTLYQKWQNSSISQMELRKLKMMINRILIEYNTIVKTLIGFQLHVLKACHKSEEEYFNKVQIDFLPEEQKEFIKDKIIKVKGKCIANYNFALNNGAKENKYIYWLLNSQFHRSSTKILDQMCTVFQETFWARTYTIQKHPEQEHQEKIIKYFQELNLVSHKEPNLPIKFIKQKPMLQKLLYFAFPLMSQPVKSSHYDQVSQKQFMIYQPCQFLADE</sequence>